<sequence>MKASIQMYGIIITFALFLFLIPQLLGIAMLYREINSVASYITEVIEVHEGISNHNEAEEIIQDTLNKHPKLMCTFSKEEMNKFYTYNVKCSKETWISILNIPFELSVKKVTRRVIY</sequence>
<gene>
    <name evidence="1" type="ORF">SAMN02745191_0111</name>
</gene>
<evidence type="ECO:0000313" key="1">
    <source>
        <dbReference type="EMBL" id="SJZ34121.1"/>
    </source>
</evidence>
<evidence type="ECO:0000313" key="2">
    <source>
        <dbReference type="Proteomes" id="UP000243297"/>
    </source>
</evidence>
<accession>A0A1T4JVE3</accession>
<keyword evidence="2" id="KW-1185">Reference proteome</keyword>
<organism evidence="1 2">
    <name type="scientific">Anaerorhabdus furcosa</name>
    <dbReference type="NCBI Taxonomy" id="118967"/>
    <lineage>
        <taxon>Bacteria</taxon>
        <taxon>Bacillati</taxon>
        <taxon>Bacillota</taxon>
        <taxon>Erysipelotrichia</taxon>
        <taxon>Erysipelotrichales</taxon>
        <taxon>Erysipelotrichaceae</taxon>
        <taxon>Anaerorhabdus</taxon>
    </lineage>
</organism>
<protein>
    <recommendedName>
        <fullName evidence="3">TadE-like protein</fullName>
    </recommendedName>
</protein>
<dbReference type="EMBL" id="FUWY01000001">
    <property type="protein sequence ID" value="SJZ34121.1"/>
    <property type="molecule type" value="Genomic_DNA"/>
</dbReference>
<proteinExistence type="predicted"/>
<dbReference type="STRING" id="118967.SAMN02745191_0111"/>
<evidence type="ECO:0008006" key="3">
    <source>
        <dbReference type="Google" id="ProtNLM"/>
    </source>
</evidence>
<name>A0A1T4JVE3_9FIRM</name>
<dbReference type="RefSeq" id="WP_078710578.1">
    <property type="nucleotide sequence ID" value="NZ_FUWY01000001.1"/>
</dbReference>
<dbReference type="AlphaFoldDB" id="A0A1T4JVE3"/>
<dbReference type="Proteomes" id="UP000243297">
    <property type="component" value="Unassembled WGS sequence"/>
</dbReference>
<reference evidence="2" key="1">
    <citation type="submission" date="2017-02" db="EMBL/GenBank/DDBJ databases">
        <authorList>
            <person name="Varghese N."/>
            <person name="Submissions S."/>
        </authorList>
    </citation>
    <scope>NUCLEOTIDE SEQUENCE [LARGE SCALE GENOMIC DNA]</scope>
    <source>
        <strain evidence="2">ATCC 25662</strain>
    </source>
</reference>